<evidence type="ECO:0000313" key="1">
    <source>
        <dbReference type="EMBL" id="BDU77561.1"/>
    </source>
</evidence>
<sequence>MGILKITALVVASLTVIYGFHRLCDWAEAKGWIFYRKTRASGNALGASALRLQALFESDKARHVLQAREQKPAKDLVAGGRDR</sequence>
<dbReference type="EMBL" id="AP027081">
    <property type="protein sequence ID" value="BDU77561.1"/>
    <property type="molecule type" value="Genomic_DNA"/>
</dbReference>
<dbReference type="RefSeq" id="WP_316410330.1">
    <property type="nucleotide sequence ID" value="NZ_AP027081.1"/>
</dbReference>
<keyword evidence="2" id="KW-1185">Reference proteome</keyword>
<dbReference type="AlphaFoldDB" id="A0AA48GQU0"/>
<protein>
    <submittedName>
        <fullName evidence="1">Uncharacterized protein</fullName>
    </submittedName>
</protein>
<name>A0AA48GQU0_9BACT</name>
<evidence type="ECO:0000313" key="2">
    <source>
        <dbReference type="Proteomes" id="UP001228113"/>
    </source>
</evidence>
<accession>A0AA48GQU0</accession>
<gene>
    <name evidence="1" type="ORF">METESE_25190</name>
</gene>
<dbReference type="Proteomes" id="UP001228113">
    <property type="component" value="Chromosome"/>
</dbReference>
<proteinExistence type="predicted"/>
<reference evidence="1" key="1">
    <citation type="journal article" date="2023" name="Int. J. Syst. Evol. Microbiol.">
        <title>Mesoterricola silvestris gen. nov., sp. nov., Mesoterricola sediminis sp. nov., Geothrix oryzae sp. nov., Geothrix edaphica sp. nov., Geothrix rubra sp. nov., and Geothrix limicola sp. nov., six novel members of Acidobacteriota isolated from soils.</title>
        <authorList>
            <person name="Itoh H."/>
            <person name="Sugisawa Y."/>
            <person name="Mise K."/>
            <person name="Xu Z."/>
            <person name="Kuniyasu M."/>
            <person name="Ushijima N."/>
            <person name="Kawano K."/>
            <person name="Kobayashi E."/>
            <person name="Shiratori Y."/>
            <person name="Masuda Y."/>
            <person name="Senoo K."/>
        </authorList>
    </citation>
    <scope>NUCLEOTIDE SEQUENCE</scope>
    <source>
        <strain evidence="1">W786</strain>
    </source>
</reference>
<dbReference type="KEGG" id="msea:METESE_25190"/>
<organism evidence="1 2">
    <name type="scientific">Mesoterricola sediminis</name>
    <dbReference type="NCBI Taxonomy" id="2927980"/>
    <lineage>
        <taxon>Bacteria</taxon>
        <taxon>Pseudomonadati</taxon>
        <taxon>Acidobacteriota</taxon>
        <taxon>Holophagae</taxon>
        <taxon>Holophagales</taxon>
        <taxon>Holophagaceae</taxon>
        <taxon>Mesoterricola</taxon>
    </lineage>
</organism>